<comment type="caution">
    <text evidence="2">The sequence shown here is derived from an EMBL/GenBank/DDBJ whole genome shotgun (WGS) entry which is preliminary data.</text>
</comment>
<reference evidence="2" key="1">
    <citation type="submission" date="2021-02" db="EMBL/GenBank/DDBJ databases">
        <authorList>
            <person name="Dougan E. K."/>
            <person name="Rhodes N."/>
            <person name="Thang M."/>
            <person name="Chan C."/>
        </authorList>
    </citation>
    <scope>NUCLEOTIDE SEQUENCE</scope>
</reference>
<dbReference type="Proteomes" id="UP000601435">
    <property type="component" value="Unassembled WGS sequence"/>
</dbReference>
<feature type="compositionally biased region" description="Basic and acidic residues" evidence="1">
    <location>
        <begin position="34"/>
        <end position="59"/>
    </location>
</feature>
<gene>
    <name evidence="2" type="ORF">SNEC2469_LOCUS32009</name>
</gene>
<protein>
    <submittedName>
        <fullName evidence="2">Uncharacterized protein</fullName>
    </submittedName>
</protein>
<evidence type="ECO:0000313" key="2">
    <source>
        <dbReference type="EMBL" id="CAE7925113.1"/>
    </source>
</evidence>
<name>A0A813BTQ4_9DINO</name>
<keyword evidence="3" id="KW-1185">Reference proteome</keyword>
<feature type="compositionally biased region" description="Basic residues" evidence="1">
    <location>
        <begin position="20"/>
        <end position="33"/>
    </location>
</feature>
<evidence type="ECO:0000313" key="3">
    <source>
        <dbReference type="Proteomes" id="UP000601435"/>
    </source>
</evidence>
<sequence>MPAPAALPGASTDGTCRGKGAGRGKGQGKKGKGGRGDAAKGDGKAAGKGKDAELQEPRVKNAVQEAKKVMKTAADQILECRSWDALLANSST</sequence>
<proteinExistence type="predicted"/>
<dbReference type="EMBL" id="CAJNJA010079412">
    <property type="protein sequence ID" value="CAE7925113.1"/>
    <property type="molecule type" value="Genomic_DNA"/>
</dbReference>
<accession>A0A813BTQ4</accession>
<organism evidence="2 3">
    <name type="scientific">Symbiodinium necroappetens</name>
    <dbReference type="NCBI Taxonomy" id="1628268"/>
    <lineage>
        <taxon>Eukaryota</taxon>
        <taxon>Sar</taxon>
        <taxon>Alveolata</taxon>
        <taxon>Dinophyceae</taxon>
        <taxon>Suessiales</taxon>
        <taxon>Symbiodiniaceae</taxon>
        <taxon>Symbiodinium</taxon>
    </lineage>
</organism>
<feature type="region of interest" description="Disordered" evidence="1">
    <location>
        <begin position="1"/>
        <end position="59"/>
    </location>
</feature>
<evidence type="ECO:0000256" key="1">
    <source>
        <dbReference type="SAM" id="MobiDB-lite"/>
    </source>
</evidence>
<dbReference type="AlphaFoldDB" id="A0A813BTQ4"/>